<gene>
    <name evidence="2" type="ORF">TKK_007925</name>
</gene>
<feature type="compositionally biased region" description="Low complexity" evidence="1">
    <location>
        <begin position="36"/>
        <end position="47"/>
    </location>
</feature>
<protein>
    <submittedName>
        <fullName evidence="2">Uncharacterized protein</fullName>
    </submittedName>
</protein>
<reference evidence="2 3" key="1">
    <citation type="journal article" date="2024" name="bioRxiv">
        <title>A reference genome for Trichogramma kaykai: A tiny desert-dwelling parasitoid wasp with competing sex-ratio distorters.</title>
        <authorList>
            <person name="Culotta J."/>
            <person name="Lindsey A.R."/>
        </authorList>
    </citation>
    <scope>NUCLEOTIDE SEQUENCE [LARGE SCALE GENOMIC DNA]</scope>
    <source>
        <strain evidence="2 3">KSX58</strain>
    </source>
</reference>
<dbReference type="EMBL" id="JBJJXI010000059">
    <property type="protein sequence ID" value="KAL3398821.1"/>
    <property type="molecule type" value="Genomic_DNA"/>
</dbReference>
<feature type="compositionally biased region" description="Basic residues" evidence="1">
    <location>
        <begin position="1"/>
        <end position="10"/>
    </location>
</feature>
<keyword evidence="3" id="KW-1185">Reference proteome</keyword>
<organism evidence="2 3">
    <name type="scientific">Trichogramma kaykai</name>
    <dbReference type="NCBI Taxonomy" id="54128"/>
    <lineage>
        <taxon>Eukaryota</taxon>
        <taxon>Metazoa</taxon>
        <taxon>Ecdysozoa</taxon>
        <taxon>Arthropoda</taxon>
        <taxon>Hexapoda</taxon>
        <taxon>Insecta</taxon>
        <taxon>Pterygota</taxon>
        <taxon>Neoptera</taxon>
        <taxon>Endopterygota</taxon>
        <taxon>Hymenoptera</taxon>
        <taxon>Apocrita</taxon>
        <taxon>Proctotrupomorpha</taxon>
        <taxon>Chalcidoidea</taxon>
        <taxon>Trichogrammatidae</taxon>
        <taxon>Trichogramma</taxon>
    </lineage>
</organism>
<proteinExistence type="predicted"/>
<evidence type="ECO:0000313" key="2">
    <source>
        <dbReference type="EMBL" id="KAL3398821.1"/>
    </source>
</evidence>
<evidence type="ECO:0000256" key="1">
    <source>
        <dbReference type="SAM" id="MobiDB-lite"/>
    </source>
</evidence>
<comment type="caution">
    <text evidence="2">The sequence shown here is derived from an EMBL/GenBank/DDBJ whole genome shotgun (WGS) entry which is preliminary data.</text>
</comment>
<accession>A0ABD2X081</accession>
<sequence length="243" mass="27395">MRCRSSRAAKGKGSARLNLMRAPPSPPPPPPPPPQQQQFAQQQQQQQLKHRGQYCQSSSWRISAAASRLLTTWYPSSKTAPRARAFHCSARCSSTRTHRRLTLMLLSVRCDDICRSLRARFASSLKFTTAAKSTIHICFISMTIASVSKTSGICIAPTLKIPNLIRLRINLCLFNSLIVFMYTTKLLAINHAWHVFIEDDNSMLSDSRDVGKIASITDSRPRRGYLCCRHVSSRCESKRLVYL</sequence>
<feature type="region of interest" description="Disordered" evidence="1">
    <location>
        <begin position="1"/>
        <end position="50"/>
    </location>
</feature>
<name>A0ABD2X081_9HYME</name>
<dbReference type="Proteomes" id="UP001627154">
    <property type="component" value="Unassembled WGS sequence"/>
</dbReference>
<dbReference type="AlphaFoldDB" id="A0ABD2X081"/>
<feature type="compositionally biased region" description="Pro residues" evidence="1">
    <location>
        <begin position="23"/>
        <end position="35"/>
    </location>
</feature>
<evidence type="ECO:0000313" key="3">
    <source>
        <dbReference type="Proteomes" id="UP001627154"/>
    </source>
</evidence>